<dbReference type="Proteomes" id="UP000805649">
    <property type="component" value="Unassembled WGS sequence"/>
</dbReference>
<name>A0ACC3Z3Q4_COLTU</name>
<comment type="caution">
    <text evidence="1">The sequence shown here is derived from an EMBL/GenBank/DDBJ whole genome shotgun (WGS) entry which is preliminary data.</text>
</comment>
<evidence type="ECO:0000313" key="2">
    <source>
        <dbReference type="Proteomes" id="UP000805649"/>
    </source>
</evidence>
<accession>A0ACC3Z3Q4</accession>
<gene>
    <name evidence="1" type="ORF">CTRU02_205338</name>
</gene>
<reference evidence="1 2" key="1">
    <citation type="journal article" date="2020" name="Phytopathology">
        <title>Genome Sequence Resources of Colletotrichum truncatum, C. plurivorum, C. musicola, and C. sojae: Four Species Pathogenic to Soybean (Glycine max).</title>
        <authorList>
            <person name="Rogerio F."/>
            <person name="Boufleur T.R."/>
            <person name="Ciampi-Guillardi M."/>
            <person name="Sukno S.A."/>
            <person name="Thon M.R."/>
            <person name="Massola Junior N.S."/>
            <person name="Baroncelli R."/>
        </authorList>
    </citation>
    <scope>NUCLEOTIDE SEQUENCE [LARGE SCALE GENOMIC DNA]</scope>
    <source>
        <strain evidence="1 2">CMES1059</strain>
    </source>
</reference>
<keyword evidence="2" id="KW-1185">Reference proteome</keyword>
<dbReference type="EMBL" id="VUJX02000003">
    <property type="protein sequence ID" value="KAL0938728.1"/>
    <property type="molecule type" value="Genomic_DNA"/>
</dbReference>
<evidence type="ECO:0000313" key="1">
    <source>
        <dbReference type="EMBL" id="KAL0938728.1"/>
    </source>
</evidence>
<organism evidence="1 2">
    <name type="scientific">Colletotrichum truncatum</name>
    <name type="common">Anthracnose fungus</name>
    <name type="synonym">Colletotrichum capsici</name>
    <dbReference type="NCBI Taxonomy" id="5467"/>
    <lineage>
        <taxon>Eukaryota</taxon>
        <taxon>Fungi</taxon>
        <taxon>Dikarya</taxon>
        <taxon>Ascomycota</taxon>
        <taxon>Pezizomycotina</taxon>
        <taxon>Sordariomycetes</taxon>
        <taxon>Hypocreomycetidae</taxon>
        <taxon>Glomerellales</taxon>
        <taxon>Glomerellaceae</taxon>
        <taxon>Colletotrichum</taxon>
        <taxon>Colletotrichum truncatum species complex</taxon>
    </lineage>
</organism>
<proteinExistence type="predicted"/>
<sequence length="69" mass="7495">MFERGRRSPNGHGGPGDTLTLGVERTLGSFLLLQLLLFFLSAYLIAQLSCSFPLCFDARAFCCLPRGAA</sequence>
<protein>
    <submittedName>
        <fullName evidence="1">Uncharacterized protein</fullName>
    </submittedName>
</protein>